<sequence length="222" mass="25443">MDPYMRRVIGEFTGIELEGGAGKYLGLPKCFSGPKRELLSYITDRLKSRLSGWYEKTLSLGGKEVLLKSVAMELPIYAMSCFRLSNHQCKQITSAMADFWWNECEDKNKMHWVSWEKMCKAKSHEGLGFKDIGNFNQALLAKQAWFLLNTPNSLLSRVYNARYYVNTNLMEACLGSRPSYAWQSILFGRELLERGLLTSIGDGGQTSVWLDKWVFDEVPQRP</sequence>
<dbReference type="PANTHER" id="PTHR33116">
    <property type="entry name" value="REVERSE TRANSCRIPTASE ZINC-BINDING DOMAIN-CONTAINING PROTEIN-RELATED-RELATED"/>
    <property type="match status" value="1"/>
</dbReference>
<dbReference type="RefSeq" id="XP_019090119.1">
    <property type="nucleotide sequence ID" value="XM_019234574.1"/>
</dbReference>
<dbReference type="Proteomes" id="UP000694864">
    <property type="component" value="Chromosome 13"/>
</dbReference>
<accession>A0ABM1QTN1</accession>
<gene>
    <name evidence="2" type="primary">LOC109128363</name>
</gene>
<reference evidence="2" key="2">
    <citation type="submission" date="2025-08" db="UniProtKB">
        <authorList>
            <consortium name="RefSeq"/>
        </authorList>
    </citation>
    <scope>IDENTIFICATION</scope>
    <source>
        <tissue evidence="2">Leaf</tissue>
    </source>
</reference>
<name>A0ABM1QTN1_CAMSA</name>
<proteinExistence type="predicted"/>
<keyword evidence="1" id="KW-1185">Reference proteome</keyword>
<protein>
    <submittedName>
        <fullName evidence="2">Uncharacterized protein LOC109128363</fullName>
    </submittedName>
</protein>
<reference evidence="1" key="1">
    <citation type="journal article" date="2014" name="Nat. Commun.">
        <title>The emerging biofuel crop Camelina sativa retains a highly undifferentiated hexaploid genome structure.</title>
        <authorList>
            <person name="Kagale S."/>
            <person name="Koh C."/>
            <person name="Nixon J."/>
            <person name="Bollina V."/>
            <person name="Clarke W.E."/>
            <person name="Tuteja R."/>
            <person name="Spillane C."/>
            <person name="Robinson S.J."/>
            <person name="Links M.G."/>
            <person name="Clarke C."/>
            <person name="Higgins E.E."/>
            <person name="Huebert T."/>
            <person name="Sharpe A.G."/>
            <person name="Parkin I.A."/>
        </authorList>
    </citation>
    <scope>NUCLEOTIDE SEQUENCE [LARGE SCALE GENOMIC DNA]</scope>
    <source>
        <strain evidence="1">cv. DH55</strain>
    </source>
</reference>
<evidence type="ECO:0000313" key="1">
    <source>
        <dbReference type="Proteomes" id="UP000694864"/>
    </source>
</evidence>
<evidence type="ECO:0000313" key="2">
    <source>
        <dbReference type="RefSeq" id="XP_019090119.1"/>
    </source>
</evidence>
<dbReference type="PANTHER" id="PTHR33116:SF86">
    <property type="entry name" value="REVERSE TRANSCRIPTASE DOMAIN-CONTAINING PROTEIN"/>
    <property type="match status" value="1"/>
</dbReference>
<organism evidence="1 2">
    <name type="scientific">Camelina sativa</name>
    <name type="common">False flax</name>
    <name type="synonym">Myagrum sativum</name>
    <dbReference type="NCBI Taxonomy" id="90675"/>
    <lineage>
        <taxon>Eukaryota</taxon>
        <taxon>Viridiplantae</taxon>
        <taxon>Streptophyta</taxon>
        <taxon>Embryophyta</taxon>
        <taxon>Tracheophyta</taxon>
        <taxon>Spermatophyta</taxon>
        <taxon>Magnoliopsida</taxon>
        <taxon>eudicotyledons</taxon>
        <taxon>Gunneridae</taxon>
        <taxon>Pentapetalae</taxon>
        <taxon>rosids</taxon>
        <taxon>malvids</taxon>
        <taxon>Brassicales</taxon>
        <taxon>Brassicaceae</taxon>
        <taxon>Camelineae</taxon>
        <taxon>Camelina</taxon>
    </lineage>
</organism>
<dbReference type="GeneID" id="109128363"/>